<accession>A0A6I3T036</accession>
<dbReference type="OrthoDB" id="8480611at2"/>
<organism evidence="1 2">
    <name type="scientific">Pseudoduganella buxea</name>
    <dbReference type="NCBI Taxonomy" id="1949069"/>
    <lineage>
        <taxon>Bacteria</taxon>
        <taxon>Pseudomonadati</taxon>
        <taxon>Pseudomonadota</taxon>
        <taxon>Betaproteobacteria</taxon>
        <taxon>Burkholderiales</taxon>
        <taxon>Oxalobacteraceae</taxon>
        <taxon>Telluria group</taxon>
        <taxon>Pseudoduganella</taxon>
    </lineage>
</organism>
<dbReference type="AlphaFoldDB" id="A0A6I3T036"/>
<dbReference type="Gene3D" id="3.40.630.30">
    <property type="match status" value="1"/>
</dbReference>
<name>A0A6I3T036_9BURK</name>
<dbReference type="InterPro" id="IPR016181">
    <property type="entry name" value="Acyl_CoA_acyltransferase"/>
</dbReference>
<dbReference type="SUPFAM" id="SSF55729">
    <property type="entry name" value="Acyl-CoA N-acyltransferases (Nat)"/>
    <property type="match status" value="1"/>
</dbReference>
<dbReference type="RefSeq" id="WP_155472024.1">
    <property type="nucleotide sequence ID" value="NZ_BMKG01000030.1"/>
</dbReference>
<evidence type="ECO:0000313" key="1">
    <source>
        <dbReference type="EMBL" id="MTV54739.1"/>
    </source>
</evidence>
<evidence type="ECO:0000313" key="2">
    <source>
        <dbReference type="Proteomes" id="UP000430634"/>
    </source>
</evidence>
<reference evidence="1 2" key="1">
    <citation type="submission" date="2019-11" db="EMBL/GenBank/DDBJ databases">
        <title>Type strains purchased from KCTC, JCM and DSMZ.</title>
        <authorList>
            <person name="Lu H."/>
        </authorList>
    </citation>
    <scope>NUCLEOTIDE SEQUENCE [LARGE SCALE GENOMIC DNA]</scope>
    <source>
        <strain evidence="1 2">KCTC 52429</strain>
    </source>
</reference>
<comment type="caution">
    <text evidence="1">The sequence shown here is derived from an EMBL/GenBank/DDBJ whole genome shotgun (WGS) entry which is preliminary data.</text>
</comment>
<gene>
    <name evidence="1" type="ORF">GM672_18580</name>
</gene>
<dbReference type="EMBL" id="WNKZ01000059">
    <property type="protein sequence ID" value="MTV54739.1"/>
    <property type="molecule type" value="Genomic_DNA"/>
</dbReference>
<dbReference type="Proteomes" id="UP000430634">
    <property type="component" value="Unassembled WGS sequence"/>
</dbReference>
<protein>
    <submittedName>
        <fullName evidence="1">Uncharacterized protein</fullName>
    </submittedName>
</protein>
<sequence>MKHPALDSRTRPGRHGWLLVRTLLPLARLLACMLLPIARRCGAHLYRLDFIAHRVACQHAGVRDGMALDIRPMVALSDIPWGYPRPRDVVAQRFHRGSYSLAAWHGPELVGFLWYQFGGGDDEEVRARYRLPSPHTAWHYDSFVQPRLRAGPTAMRLLDEAHRRLHARGIRWICSRATPFDGPPRPGAVRLGSATFVRIGHWQGMVATVAPYVHLSLRPGSIPQLRFDIEALEQGSRQEAPWYSNRP</sequence>
<proteinExistence type="predicted"/>